<evidence type="ECO:0000256" key="8">
    <source>
        <dbReference type="ARBA" id="ARBA00023014"/>
    </source>
</evidence>
<keyword evidence="5" id="KW-0479">Metal-binding</keyword>
<evidence type="ECO:0000256" key="1">
    <source>
        <dbReference type="ARBA" id="ARBA00001966"/>
    </source>
</evidence>
<proteinExistence type="inferred from homology"/>
<evidence type="ECO:0000256" key="6">
    <source>
        <dbReference type="ARBA" id="ARBA00023002"/>
    </source>
</evidence>
<dbReference type="KEGG" id="vpy:HZI73_01395"/>
<gene>
    <name evidence="10" type="ORF">HZI73_01395</name>
</gene>
<dbReference type="Pfam" id="PF13353">
    <property type="entry name" value="Fer4_12"/>
    <property type="match status" value="1"/>
</dbReference>
<keyword evidence="7" id="KW-0408">Iron</keyword>
<dbReference type="CDD" id="cd01335">
    <property type="entry name" value="Radical_SAM"/>
    <property type="match status" value="1"/>
</dbReference>
<dbReference type="SUPFAM" id="SSF102114">
    <property type="entry name" value="Radical SAM enzymes"/>
    <property type="match status" value="1"/>
</dbReference>
<dbReference type="SFLD" id="SFLDG01066">
    <property type="entry name" value="organic_radical-activating_enz"/>
    <property type="match status" value="1"/>
</dbReference>
<dbReference type="PROSITE" id="PS01087">
    <property type="entry name" value="RADICAL_ACTIVATING"/>
    <property type="match status" value="1"/>
</dbReference>
<dbReference type="InterPro" id="IPR001989">
    <property type="entry name" value="Radical_activat_CS"/>
</dbReference>
<dbReference type="PIRSF" id="PIRSF000371">
    <property type="entry name" value="PFL_act_enz"/>
    <property type="match status" value="1"/>
</dbReference>
<accession>A0A8J8SF81</accession>
<comment type="similarity">
    <text evidence="2">Belongs to the organic radical-activating enzymes family.</text>
</comment>
<dbReference type="Proteomes" id="UP000683246">
    <property type="component" value="Chromosome"/>
</dbReference>
<evidence type="ECO:0000256" key="5">
    <source>
        <dbReference type="ARBA" id="ARBA00022723"/>
    </source>
</evidence>
<protein>
    <submittedName>
        <fullName evidence="10">Radical SAM protein</fullName>
    </submittedName>
</protein>
<dbReference type="SFLD" id="SFLDS00029">
    <property type="entry name" value="Radical_SAM"/>
    <property type="match status" value="1"/>
</dbReference>
<name>A0A8J8SF81_9FIRM</name>
<dbReference type="AlphaFoldDB" id="A0A8J8SF81"/>
<feature type="domain" description="Radical SAM core" evidence="9">
    <location>
        <begin position="14"/>
        <end position="262"/>
    </location>
</feature>
<keyword evidence="8" id="KW-0411">Iron-sulfur</keyword>
<dbReference type="GO" id="GO:0016491">
    <property type="term" value="F:oxidoreductase activity"/>
    <property type="evidence" value="ECO:0007669"/>
    <property type="project" value="UniProtKB-KW"/>
</dbReference>
<comment type="cofactor">
    <cofactor evidence="1">
        <name>[4Fe-4S] cluster</name>
        <dbReference type="ChEBI" id="CHEBI:49883"/>
    </cofactor>
</comment>
<dbReference type="GO" id="GO:0051539">
    <property type="term" value="F:4 iron, 4 sulfur cluster binding"/>
    <property type="evidence" value="ECO:0007669"/>
    <property type="project" value="UniProtKB-KW"/>
</dbReference>
<dbReference type="EMBL" id="CP058649">
    <property type="protein sequence ID" value="QUI21029.1"/>
    <property type="molecule type" value="Genomic_DNA"/>
</dbReference>
<dbReference type="PANTHER" id="PTHR30352:SF4">
    <property type="entry name" value="PYRUVATE FORMATE-LYASE 2-ACTIVATING ENZYME"/>
    <property type="match status" value="1"/>
</dbReference>
<dbReference type="InterPro" id="IPR007197">
    <property type="entry name" value="rSAM"/>
</dbReference>
<evidence type="ECO:0000313" key="10">
    <source>
        <dbReference type="EMBL" id="QUI21029.1"/>
    </source>
</evidence>
<organism evidence="10 11">
    <name type="scientific">Vallitalea pronyensis</name>
    <dbReference type="NCBI Taxonomy" id="1348613"/>
    <lineage>
        <taxon>Bacteria</taxon>
        <taxon>Bacillati</taxon>
        <taxon>Bacillota</taxon>
        <taxon>Clostridia</taxon>
        <taxon>Lachnospirales</taxon>
        <taxon>Vallitaleaceae</taxon>
        <taxon>Vallitalea</taxon>
    </lineage>
</organism>
<keyword evidence="3" id="KW-0004">4Fe-4S</keyword>
<dbReference type="PANTHER" id="PTHR30352">
    <property type="entry name" value="PYRUVATE FORMATE-LYASE-ACTIVATING ENZYME"/>
    <property type="match status" value="1"/>
</dbReference>
<dbReference type="PROSITE" id="PS51918">
    <property type="entry name" value="RADICAL_SAM"/>
    <property type="match status" value="1"/>
</dbReference>
<evidence type="ECO:0000259" key="9">
    <source>
        <dbReference type="PROSITE" id="PS51918"/>
    </source>
</evidence>
<dbReference type="RefSeq" id="WP_212696488.1">
    <property type="nucleotide sequence ID" value="NZ_CP058649.1"/>
</dbReference>
<evidence type="ECO:0000256" key="3">
    <source>
        <dbReference type="ARBA" id="ARBA00022485"/>
    </source>
</evidence>
<dbReference type="GO" id="GO:0046872">
    <property type="term" value="F:metal ion binding"/>
    <property type="evidence" value="ECO:0007669"/>
    <property type="project" value="UniProtKB-KW"/>
</dbReference>
<keyword evidence="4" id="KW-0949">S-adenosyl-L-methionine</keyword>
<evidence type="ECO:0000256" key="7">
    <source>
        <dbReference type="ARBA" id="ARBA00023004"/>
    </source>
</evidence>
<dbReference type="InterPro" id="IPR058240">
    <property type="entry name" value="rSAM_sf"/>
</dbReference>
<keyword evidence="6" id="KW-0560">Oxidoreductase</keyword>
<sequence length="270" mass="30827">MKGIILEIARACFHDGPGIRTTVFLKGCPYKCPWCHNPESIKMEPQVAMDEVTGKQHVMGYVVTIDDVMASVIQDMDYYKASGGGLTISGGEPMLQFEFTLALARKAKQAGIHVAIETAGYGERKQYKQLLPYVDIFMMDYKYFDKKKLKALTGCDYDQVEGHVKWLDEQIQESTAKTTVIIRRCPIIPTINDNEIHIRAICEMSLKYHHVAYVELLPYHHYGVGKAKRIQAEYILKNLENMDDKASLQRIKTWVAQYPHGKIRLHGEDI</sequence>
<dbReference type="InterPro" id="IPR013785">
    <property type="entry name" value="Aldolase_TIM"/>
</dbReference>
<evidence type="ECO:0000313" key="11">
    <source>
        <dbReference type="Proteomes" id="UP000683246"/>
    </source>
</evidence>
<dbReference type="InterPro" id="IPR012839">
    <property type="entry name" value="Organic_radical_activase"/>
</dbReference>
<dbReference type="Gene3D" id="3.20.20.70">
    <property type="entry name" value="Aldolase class I"/>
    <property type="match status" value="1"/>
</dbReference>
<reference evidence="10" key="1">
    <citation type="submission" date="2020-07" db="EMBL/GenBank/DDBJ databases">
        <title>Vallitalea pronyensis genome.</title>
        <authorList>
            <person name="Postec A."/>
        </authorList>
    </citation>
    <scope>NUCLEOTIDE SEQUENCE</scope>
    <source>
        <strain evidence="10">FatNI3</strain>
    </source>
</reference>
<dbReference type="InterPro" id="IPR034457">
    <property type="entry name" value="Organic_radical-activating"/>
</dbReference>
<evidence type="ECO:0000256" key="2">
    <source>
        <dbReference type="ARBA" id="ARBA00009777"/>
    </source>
</evidence>
<keyword evidence="11" id="KW-1185">Reference proteome</keyword>
<evidence type="ECO:0000256" key="4">
    <source>
        <dbReference type="ARBA" id="ARBA00022691"/>
    </source>
</evidence>